<dbReference type="GO" id="GO:0003677">
    <property type="term" value="F:DNA binding"/>
    <property type="evidence" value="ECO:0007669"/>
    <property type="project" value="UniProtKB-UniRule"/>
</dbReference>
<keyword evidence="1" id="KW-0479">Metal-binding</keyword>
<evidence type="ECO:0000313" key="7">
    <source>
        <dbReference type="EMBL" id="KAJ8910118.1"/>
    </source>
</evidence>
<dbReference type="Proteomes" id="UP001159042">
    <property type="component" value="Unassembled WGS sequence"/>
</dbReference>
<evidence type="ECO:0000256" key="3">
    <source>
        <dbReference type="ARBA" id="ARBA00022833"/>
    </source>
</evidence>
<keyword evidence="4 5" id="KW-0238">DNA-binding</keyword>
<sequence>MSLNRDLIKQHMLSIFDNIFRPALSQLSPETLTVLIHGLQAIPPNYDRTQGRQEIVLFTENITNYAQTAAVVEPEREQPRNIPLVVDEMAPTNRSCAVLHCKRPNREGSLFKMPNPAKNWCLFLLWLRAIGNPKYVDMDPNEIQKKIYICEDHFTDEERVALRRKSKSCIPSRNLPGEAIPTYTSWQLSACLVFCPSIQCVRICLLTAKKGMETFFSDPIEPHFGIEAKSTSASSVTLKQAIQPPESCPNPFT</sequence>
<evidence type="ECO:0000256" key="1">
    <source>
        <dbReference type="ARBA" id="ARBA00022723"/>
    </source>
</evidence>
<keyword evidence="3" id="KW-0862">Zinc</keyword>
<accession>A0AAV8V7Q6</accession>
<evidence type="ECO:0000256" key="2">
    <source>
        <dbReference type="ARBA" id="ARBA00022771"/>
    </source>
</evidence>
<dbReference type="Pfam" id="PF05485">
    <property type="entry name" value="THAP"/>
    <property type="match status" value="1"/>
</dbReference>
<dbReference type="GO" id="GO:0008270">
    <property type="term" value="F:zinc ion binding"/>
    <property type="evidence" value="ECO:0007669"/>
    <property type="project" value="UniProtKB-KW"/>
</dbReference>
<protein>
    <recommendedName>
        <fullName evidence="6">THAP-type domain-containing protein</fullName>
    </recommendedName>
</protein>
<keyword evidence="8" id="KW-1185">Reference proteome</keyword>
<dbReference type="PROSITE" id="PS50950">
    <property type="entry name" value="ZF_THAP"/>
    <property type="match status" value="1"/>
</dbReference>
<dbReference type="InterPro" id="IPR006612">
    <property type="entry name" value="THAP_Znf"/>
</dbReference>
<feature type="domain" description="THAP-type" evidence="6">
    <location>
        <begin position="89"/>
        <end position="184"/>
    </location>
</feature>
<evidence type="ECO:0000259" key="6">
    <source>
        <dbReference type="PROSITE" id="PS50950"/>
    </source>
</evidence>
<organism evidence="7 8">
    <name type="scientific">Exocentrus adspersus</name>
    <dbReference type="NCBI Taxonomy" id="1586481"/>
    <lineage>
        <taxon>Eukaryota</taxon>
        <taxon>Metazoa</taxon>
        <taxon>Ecdysozoa</taxon>
        <taxon>Arthropoda</taxon>
        <taxon>Hexapoda</taxon>
        <taxon>Insecta</taxon>
        <taxon>Pterygota</taxon>
        <taxon>Neoptera</taxon>
        <taxon>Endopterygota</taxon>
        <taxon>Coleoptera</taxon>
        <taxon>Polyphaga</taxon>
        <taxon>Cucujiformia</taxon>
        <taxon>Chrysomeloidea</taxon>
        <taxon>Cerambycidae</taxon>
        <taxon>Lamiinae</taxon>
        <taxon>Acanthocinini</taxon>
        <taxon>Exocentrus</taxon>
    </lineage>
</organism>
<evidence type="ECO:0000256" key="5">
    <source>
        <dbReference type="PROSITE-ProRule" id="PRU00309"/>
    </source>
</evidence>
<comment type="caution">
    <text evidence="7">The sequence shown here is derived from an EMBL/GenBank/DDBJ whole genome shotgun (WGS) entry which is preliminary data.</text>
</comment>
<dbReference type="AlphaFoldDB" id="A0AAV8V7Q6"/>
<evidence type="ECO:0000256" key="4">
    <source>
        <dbReference type="ARBA" id="ARBA00023125"/>
    </source>
</evidence>
<name>A0AAV8V7Q6_9CUCU</name>
<dbReference type="SMART" id="SM00980">
    <property type="entry name" value="THAP"/>
    <property type="match status" value="1"/>
</dbReference>
<evidence type="ECO:0000313" key="8">
    <source>
        <dbReference type="Proteomes" id="UP001159042"/>
    </source>
</evidence>
<gene>
    <name evidence="7" type="ORF">NQ315_007956</name>
</gene>
<keyword evidence="2 5" id="KW-0863">Zinc-finger</keyword>
<dbReference type="SUPFAM" id="SSF57716">
    <property type="entry name" value="Glucocorticoid receptor-like (DNA-binding domain)"/>
    <property type="match status" value="1"/>
</dbReference>
<dbReference type="EMBL" id="JANEYG010000352">
    <property type="protein sequence ID" value="KAJ8910118.1"/>
    <property type="molecule type" value="Genomic_DNA"/>
</dbReference>
<reference evidence="7 8" key="1">
    <citation type="journal article" date="2023" name="Insect Mol. Biol.">
        <title>Genome sequencing provides insights into the evolution of gene families encoding plant cell wall-degrading enzymes in longhorned beetles.</title>
        <authorList>
            <person name="Shin N.R."/>
            <person name="Okamura Y."/>
            <person name="Kirsch R."/>
            <person name="Pauchet Y."/>
        </authorList>
    </citation>
    <scope>NUCLEOTIDE SEQUENCE [LARGE SCALE GENOMIC DNA]</scope>
    <source>
        <strain evidence="7">EAD_L_NR</strain>
    </source>
</reference>
<proteinExistence type="predicted"/>